<feature type="domain" description="AAA+ ATPase" evidence="2">
    <location>
        <begin position="7"/>
        <end position="152"/>
    </location>
</feature>
<dbReference type="Pfam" id="PF00931">
    <property type="entry name" value="NB-ARC"/>
    <property type="match status" value="1"/>
</dbReference>
<dbReference type="Gene3D" id="3.40.50.300">
    <property type="entry name" value="P-loop containing nucleotide triphosphate hydrolases"/>
    <property type="match status" value="1"/>
</dbReference>
<reference evidence="4" key="1">
    <citation type="journal article" date="2020" name="Genome Biol.">
        <title>Gamete binning: chromosome-level and haplotype-resolved genome assembly enabled by high-throughput single-cell sequencing of gamete genomes.</title>
        <authorList>
            <person name="Campoy J.A."/>
            <person name="Sun H."/>
            <person name="Goel M."/>
            <person name="Jiao W.-B."/>
            <person name="Folz-Donahue K."/>
            <person name="Wang N."/>
            <person name="Rubio M."/>
            <person name="Liu C."/>
            <person name="Kukat C."/>
            <person name="Ruiz D."/>
            <person name="Huettel B."/>
            <person name="Schneeberger K."/>
        </authorList>
    </citation>
    <scope>NUCLEOTIDE SEQUENCE [LARGE SCALE GENOMIC DNA]</scope>
    <source>
        <strain evidence="4">cv. Rojo Pasion</strain>
    </source>
</reference>
<gene>
    <name evidence="3" type="ORF">ORAREDHAP_LOCUS43676</name>
</gene>
<accession>A0A6J5XV50</accession>
<dbReference type="AlphaFoldDB" id="A0A6J5XV50"/>
<protein>
    <recommendedName>
        <fullName evidence="2">AAA+ ATPase domain-containing protein</fullName>
    </recommendedName>
</protein>
<dbReference type="InterPro" id="IPR042197">
    <property type="entry name" value="Apaf_helical"/>
</dbReference>
<dbReference type="InterPro" id="IPR002182">
    <property type="entry name" value="NB-ARC"/>
</dbReference>
<name>A0A6J5XV50_PRUAR</name>
<evidence type="ECO:0000259" key="2">
    <source>
        <dbReference type="SMART" id="SM00382"/>
    </source>
</evidence>
<feature type="region of interest" description="Disordered" evidence="1">
    <location>
        <begin position="1206"/>
        <end position="1237"/>
    </location>
</feature>
<dbReference type="Proteomes" id="UP000507245">
    <property type="component" value="Unassembled WGS sequence"/>
</dbReference>
<evidence type="ECO:0000256" key="1">
    <source>
        <dbReference type="SAM" id="MobiDB-lite"/>
    </source>
</evidence>
<feature type="region of interest" description="Disordered" evidence="1">
    <location>
        <begin position="926"/>
        <end position="948"/>
    </location>
</feature>
<sequence>MSPCLEEVRVIGICGMPGIGKSTIAKALLQSIHNQFEAFSFISKIGEISRKESFAAKFHIKEQLCDHLLNNRETTKNVDDVICKRFRCKRVLIILDNVDALEQIKAVAGSDDEELSNRFGKGSRIIITTTDEKLLIDYNPEIYRIEKLTQDEALLLFCRKAFKKDHPTDGFEDLSDEFVDYIDGLPLALEVLGSSLWKRSVEEWSSTLASLKDNNYSGEEKIIDILKGLQRGLPHLYDYGFIFPLRERLQWFSEQSSAPGCEVNLPLPPNLHNDDNWAGLSLYLVCTLPPGVSRTRTFYECHFYTPIEGVGYQLMHRLMLWSPLDDNAGSHRLLIIHIPRVRFAERLNRCRFIHALVRTPGVEMCGMRLVYNQDVKGLIQTISHCTTDQSAYYGTGDFTDTKKHKGISLGATSLLTNLLQAANSSLHSSVSDVCPPFQPIDFRPKTDSAVGSQHEIKTVPVSQDETEQEEDGVGSILSASGVQTEQEVQEQEYTTSTGIVDQLRRNLVSLLEKLFKGLQRGLLHIYDYGFIFCVRERLQWFSEQSSAPGCTVNLPLPPNLHNDENWAGLSLYVVYTLPSDVELSRIVYECHLCTPIEAVGPEQMINRLELRSHWDDNVGSHRLLIIHVPRVRFPERLNRCHFVQALFGCKTPGVEVEMCGMRLVYNQDFKGLIETISHCTTAADRPVYYGTGDFPYNKKYNGSVGATSLLSNLVGDAESTQHSPVKDVCPPFMPLDVQSEIHSVEEHRSRILLYADQMTKKLWSWDYKDMLTEGMLSLNTMTEDGNIEEVEQIIQVENGEKSTPKQKVAQLKAPYVGMVFDTMEEAKNYYEEYGRQEGFWIRTRSSSKTRRHLDEVTSRQFVCAHEGKYMPKNTSHKASEGNDERDASDIENMKRTSKNCSTVKCGCKASMRIKLDRWSNKWKVSSFQDSHNHKPVTPKRRMKMKSNKVMPKVAKILTETFHEENLPIAKVPSILGGPHIGFNNRDCYNHLRNVRHRQLDGGDAQSVLTYFRKKQAENPQFFYAIQCDENGRASNFFWVDARSRLAYHYFGDVVTFDTTYRTNKYDMPFAPFTGVNHHLQSIQFGCALLQDETEVTFLWLFETWLEAMGGRHPVSIITDQYLAMKGAIAKIFLTLIIGYVSGILRRSLQKNCHISEERRRFEVVYNLLSTLIPNTSETKMADWSSTNPLVMSWLLNVIEPTRKKDGGGGFFGRRKEREREGGMNVASGSKEASDSVH</sequence>
<dbReference type="GO" id="GO:0043531">
    <property type="term" value="F:ADP binding"/>
    <property type="evidence" value="ECO:0007669"/>
    <property type="project" value="InterPro"/>
</dbReference>
<dbReference type="Pfam" id="PF03101">
    <property type="entry name" value="FAR1"/>
    <property type="match status" value="1"/>
</dbReference>
<dbReference type="PRINTS" id="PR00364">
    <property type="entry name" value="DISEASERSIST"/>
</dbReference>
<dbReference type="SUPFAM" id="SSF52540">
    <property type="entry name" value="P-loop containing nucleoside triphosphate hydrolases"/>
    <property type="match status" value="1"/>
</dbReference>
<dbReference type="InterPro" id="IPR027417">
    <property type="entry name" value="P-loop_NTPase"/>
</dbReference>
<organism evidence="3 4">
    <name type="scientific">Prunus armeniaca</name>
    <name type="common">Apricot</name>
    <name type="synonym">Armeniaca vulgaris</name>
    <dbReference type="NCBI Taxonomy" id="36596"/>
    <lineage>
        <taxon>Eukaryota</taxon>
        <taxon>Viridiplantae</taxon>
        <taxon>Streptophyta</taxon>
        <taxon>Embryophyta</taxon>
        <taxon>Tracheophyta</taxon>
        <taxon>Spermatophyta</taxon>
        <taxon>Magnoliopsida</taxon>
        <taxon>eudicotyledons</taxon>
        <taxon>Gunneridae</taxon>
        <taxon>Pentapetalae</taxon>
        <taxon>rosids</taxon>
        <taxon>fabids</taxon>
        <taxon>Rosales</taxon>
        <taxon>Rosaceae</taxon>
        <taxon>Amygdaloideae</taxon>
        <taxon>Amygdaleae</taxon>
        <taxon>Prunus</taxon>
    </lineage>
</organism>
<keyword evidence="4" id="KW-1185">Reference proteome</keyword>
<dbReference type="InterPro" id="IPR004330">
    <property type="entry name" value="FAR1_DNA_bnd_dom"/>
</dbReference>
<dbReference type="Pfam" id="PF10551">
    <property type="entry name" value="MULE"/>
    <property type="match status" value="1"/>
</dbReference>
<evidence type="ECO:0000313" key="4">
    <source>
        <dbReference type="Proteomes" id="UP000507245"/>
    </source>
</evidence>
<proteinExistence type="predicted"/>
<dbReference type="InterPro" id="IPR018289">
    <property type="entry name" value="MULE_transposase_dom"/>
</dbReference>
<feature type="compositionally biased region" description="Basic residues" evidence="1">
    <location>
        <begin position="933"/>
        <end position="946"/>
    </location>
</feature>
<dbReference type="Gene3D" id="1.10.8.430">
    <property type="entry name" value="Helical domain of apoptotic protease-activating factors"/>
    <property type="match status" value="1"/>
</dbReference>
<dbReference type="PANTHER" id="PTHR47718">
    <property type="entry name" value="OS01G0519700 PROTEIN"/>
    <property type="match status" value="1"/>
</dbReference>
<evidence type="ECO:0000313" key="3">
    <source>
        <dbReference type="EMBL" id="CAB4317061.1"/>
    </source>
</evidence>
<dbReference type="OrthoDB" id="1738322at2759"/>
<dbReference type="SMART" id="SM00382">
    <property type="entry name" value="AAA"/>
    <property type="match status" value="1"/>
</dbReference>
<dbReference type="InterPro" id="IPR003593">
    <property type="entry name" value="AAA+_ATPase"/>
</dbReference>
<dbReference type="EMBL" id="CAEKKB010000007">
    <property type="protein sequence ID" value="CAB4317061.1"/>
    <property type="molecule type" value="Genomic_DNA"/>
</dbReference>